<dbReference type="EMBL" id="MN621482">
    <property type="protein sequence ID" value="QJQ37766.1"/>
    <property type="molecule type" value="Genomic_DNA"/>
</dbReference>
<reference evidence="1" key="1">
    <citation type="journal article" date="2020" name="Virol. J.">
        <title>Viral metagenomics revealed diverse CRESS-DNA virus genomes in faeces of forest musk deer.</title>
        <authorList>
            <person name="Liu Q."/>
            <person name="Wang H."/>
            <person name="Ling Y."/>
            <person name="Yang S.X."/>
            <person name="Wang X.C."/>
            <person name="Zhou R."/>
            <person name="Xiao Y.Q."/>
            <person name="Chen X."/>
            <person name="Yang J."/>
            <person name="Fu W.G."/>
            <person name="Zhang W."/>
            <person name="Qi G.L."/>
        </authorList>
    </citation>
    <scope>NUCLEOTIDE SEQUENCE</scope>
    <source>
        <strain evidence="1">UJSL001</strain>
    </source>
</reference>
<protein>
    <submittedName>
        <fullName evidence="1">Capsid protein</fullName>
    </submittedName>
</protein>
<accession>A0A6M4B6U7</accession>
<sequence>MRKMPRRYTTTTRRVRRYARAIANRAKYSIETTTSNQALSAMTQDGTTLYGLASVVAPTTIQGMRKVKHMQISMCLQHTDAAYEMAGGAPIIWALVYVPAGQATVPAPSTSGSIYEPNQFVIASGIADADAGPIRINTPLARNLNSGDAIALTYRILNGGAIRGVDADASILTMTRYAITLN</sequence>
<proteinExistence type="predicted"/>
<evidence type="ECO:0000313" key="1">
    <source>
        <dbReference type="EMBL" id="QJQ37766.1"/>
    </source>
</evidence>
<name>A0A6M4B6U7_9VIRU</name>
<organism evidence="1">
    <name type="scientific">Cressdnaviricota sp</name>
    <dbReference type="NCBI Taxonomy" id="2748378"/>
    <lineage>
        <taxon>Viruses</taxon>
        <taxon>Monodnaviria</taxon>
        <taxon>Shotokuvirae</taxon>
        <taxon>Cressdnaviricota</taxon>
    </lineage>
</organism>